<organism evidence="1 2">
    <name type="scientific">Acidianus manzaensis</name>
    <dbReference type="NCBI Taxonomy" id="282676"/>
    <lineage>
        <taxon>Archaea</taxon>
        <taxon>Thermoproteota</taxon>
        <taxon>Thermoprotei</taxon>
        <taxon>Sulfolobales</taxon>
        <taxon>Sulfolobaceae</taxon>
        <taxon>Acidianus</taxon>
    </lineage>
</organism>
<dbReference type="EMBL" id="CP020477">
    <property type="protein sequence ID" value="ARM74579.1"/>
    <property type="molecule type" value="Genomic_DNA"/>
</dbReference>
<dbReference type="GeneID" id="41589267"/>
<evidence type="ECO:0008006" key="3">
    <source>
        <dbReference type="Google" id="ProtNLM"/>
    </source>
</evidence>
<protein>
    <recommendedName>
        <fullName evidence="3">CRISPR-associated protein</fullName>
    </recommendedName>
</protein>
<keyword evidence="2" id="KW-1185">Reference proteome</keyword>
<dbReference type="Proteomes" id="UP000193404">
    <property type="component" value="Chromosome"/>
</dbReference>
<evidence type="ECO:0000313" key="1">
    <source>
        <dbReference type="EMBL" id="ARM74579.1"/>
    </source>
</evidence>
<accession>A0A1W6JWF6</accession>
<proteinExistence type="predicted"/>
<evidence type="ECO:0000313" key="2">
    <source>
        <dbReference type="Proteomes" id="UP000193404"/>
    </source>
</evidence>
<dbReference type="RefSeq" id="WP_148690324.1">
    <property type="nucleotide sequence ID" value="NZ_CP020477.1"/>
</dbReference>
<gene>
    <name evidence="1" type="ORF">B6F84_00070</name>
</gene>
<dbReference type="STRING" id="282676.B6F84_00070"/>
<dbReference type="AlphaFoldDB" id="A0A1W6JWF6"/>
<reference evidence="1 2" key="1">
    <citation type="submission" date="2017-03" db="EMBL/GenBank/DDBJ databases">
        <title>Sulfur activation and transportation mechanism of thermophilic Archaea Acidianus manzaensis YN-25.</title>
        <authorList>
            <person name="Ma Y."/>
            <person name="Yang Y."/>
            <person name="Xia J."/>
        </authorList>
    </citation>
    <scope>NUCLEOTIDE SEQUENCE [LARGE SCALE GENOMIC DNA]</scope>
    <source>
        <strain evidence="1 2">YN-25</strain>
    </source>
</reference>
<sequence length="358" mass="40530">MEFEIELNLPQKGLLLRDLVVSSLLYLGQDGKISIEGDKIKIKVNSEGVMLDRINELKNYLTKDNLIMNSLKSFSKNYKNAYKLLTEDIKSEDFAKTILEDLKKSDEEDYSYPSLIPEFLESGRWYGGWKGSSGKTKLDISKSFSFLGTVSFSLFRLGQYIEKGNKKVLMLCPVDSTVQLMEVTGPKILYGDNLRINEIKDSALAKLSHNARLFLASLKINEGYYQKLTVVHVDSHRAEILEDNNYSSISSLIQLSSALNKKDEFIKMLSPSSISKLKDSNCDYNCAESKAVNTFLEVSNLILEGLKGSISPDEFYNLVSRDSFIKDPSLAKILNPYRVRELKRGLETVLTVKNQLTY</sequence>
<dbReference type="KEGG" id="aman:B6F84_00070"/>
<name>A0A1W6JWF6_9CREN</name>